<dbReference type="PANTHER" id="PTHR43383">
    <property type="entry name" value="NODULIN 6"/>
    <property type="match status" value="1"/>
</dbReference>
<gene>
    <name evidence="2" type="ORF">Sango_1191100</name>
</gene>
<name>A0AAE2BX92_9LAMI</name>
<proteinExistence type="predicted"/>
<dbReference type="EMBL" id="JACGWL010000006">
    <property type="protein sequence ID" value="KAK4400850.1"/>
    <property type="molecule type" value="Genomic_DNA"/>
</dbReference>
<evidence type="ECO:0000313" key="3">
    <source>
        <dbReference type="Proteomes" id="UP001289374"/>
    </source>
</evidence>
<comment type="caution">
    <text evidence="2">The sequence shown here is derived from an EMBL/GenBank/DDBJ whole genome shotgun (WGS) entry which is preliminary data.</text>
</comment>
<accession>A0AAE2BX92</accession>
<protein>
    <submittedName>
        <fullName evidence="2">Retrovirus-related Pol polyprotein from transposon RE1</fullName>
    </submittedName>
</protein>
<dbReference type="AlphaFoldDB" id="A0AAE2BX92"/>
<evidence type="ECO:0000313" key="2">
    <source>
        <dbReference type="EMBL" id="KAK4400850.1"/>
    </source>
</evidence>
<dbReference type="Proteomes" id="UP001289374">
    <property type="component" value="Unassembled WGS sequence"/>
</dbReference>
<keyword evidence="3" id="KW-1185">Reference proteome</keyword>
<reference evidence="2" key="2">
    <citation type="journal article" date="2024" name="Plant">
        <title>Genomic evolution and insights into agronomic trait innovations of Sesamum species.</title>
        <authorList>
            <person name="Miao H."/>
            <person name="Wang L."/>
            <person name="Qu L."/>
            <person name="Liu H."/>
            <person name="Sun Y."/>
            <person name="Le M."/>
            <person name="Wang Q."/>
            <person name="Wei S."/>
            <person name="Zheng Y."/>
            <person name="Lin W."/>
            <person name="Duan Y."/>
            <person name="Cao H."/>
            <person name="Xiong S."/>
            <person name="Wang X."/>
            <person name="Wei L."/>
            <person name="Li C."/>
            <person name="Ma Q."/>
            <person name="Ju M."/>
            <person name="Zhao R."/>
            <person name="Li G."/>
            <person name="Mu C."/>
            <person name="Tian Q."/>
            <person name="Mei H."/>
            <person name="Zhang T."/>
            <person name="Gao T."/>
            <person name="Zhang H."/>
        </authorList>
    </citation>
    <scope>NUCLEOTIDE SEQUENCE</scope>
    <source>
        <strain evidence="2">K16</strain>
    </source>
</reference>
<sequence>MVNEKPLLRSRTSARRCCRPLLLLPRYRRCSLLPRRPPAAPAPRPFGGFGFGVWVWGRMVMVSGGFGFEFGVRVGVGFWGISVEANLPPKVFGCVAIVHLHKSMRNKLEPQALRWENKNKLQALNNSFNALQSINITDGMNLDVDVGIRNEADQSLEHESSHGHAENADMQNFQEHMEVASHEDPHLHNVPLNQLLSQDVLSLSFSNHVAYEQLSKDSISFVNQLSTTSISSNLQEALNDPRWREAMNEEMASLEKNSTWEIVDFPDGKKPVGCRWVFTIKYKSDGTIEHYKARVVTKGYTQTYRVNYTETFAPVAKINTIRILLSLEVYMVPPSGCNMEAMKGKQVCRLKNALYGLKQSPRAWFGRFTKCMKSLGYKQSNLDHTLFLKQDKEWITALIIYVDDMIVIGNDLEQRKSLQEHIAREFEMKDLG</sequence>
<dbReference type="PANTHER" id="PTHR43383:SF2">
    <property type="entry name" value="AMIDOHYDROLASE 2 FAMILY PROTEIN"/>
    <property type="match status" value="1"/>
</dbReference>
<dbReference type="InterPro" id="IPR043502">
    <property type="entry name" value="DNA/RNA_pol_sf"/>
</dbReference>
<organism evidence="2 3">
    <name type="scientific">Sesamum angolense</name>
    <dbReference type="NCBI Taxonomy" id="2727404"/>
    <lineage>
        <taxon>Eukaryota</taxon>
        <taxon>Viridiplantae</taxon>
        <taxon>Streptophyta</taxon>
        <taxon>Embryophyta</taxon>
        <taxon>Tracheophyta</taxon>
        <taxon>Spermatophyta</taxon>
        <taxon>Magnoliopsida</taxon>
        <taxon>eudicotyledons</taxon>
        <taxon>Gunneridae</taxon>
        <taxon>Pentapetalae</taxon>
        <taxon>asterids</taxon>
        <taxon>lamiids</taxon>
        <taxon>Lamiales</taxon>
        <taxon>Pedaliaceae</taxon>
        <taxon>Sesamum</taxon>
    </lineage>
</organism>
<dbReference type="Pfam" id="PF07727">
    <property type="entry name" value="RVT_2"/>
    <property type="match status" value="1"/>
</dbReference>
<dbReference type="SUPFAM" id="SSF56672">
    <property type="entry name" value="DNA/RNA polymerases"/>
    <property type="match status" value="1"/>
</dbReference>
<evidence type="ECO:0000259" key="1">
    <source>
        <dbReference type="Pfam" id="PF07727"/>
    </source>
</evidence>
<reference evidence="2" key="1">
    <citation type="submission" date="2020-06" db="EMBL/GenBank/DDBJ databases">
        <authorList>
            <person name="Li T."/>
            <person name="Hu X."/>
            <person name="Zhang T."/>
            <person name="Song X."/>
            <person name="Zhang H."/>
            <person name="Dai N."/>
            <person name="Sheng W."/>
            <person name="Hou X."/>
            <person name="Wei L."/>
        </authorList>
    </citation>
    <scope>NUCLEOTIDE SEQUENCE</scope>
    <source>
        <strain evidence="2">K16</strain>
        <tissue evidence="2">Leaf</tissue>
    </source>
</reference>
<dbReference type="InterPro" id="IPR013103">
    <property type="entry name" value="RVT_2"/>
</dbReference>
<feature type="domain" description="Reverse transcriptase Ty1/copia-type" evidence="1">
    <location>
        <begin position="327"/>
        <end position="432"/>
    </location>
</feature>